<dbReference type="PANTHER" id="PTHR23519">
    <property type="entry name" value="AUTOPHAGY-RELATED PROTEIN 22"/>
    <property type="match status" value="1"/>
</dbReference>
<keyword evidence="4 5" id="KW-0472">Membrane</keyword>
<evidence type="ECO:0000256" key="4">
    <source>
        <dbReference type="ARBA" id="ARBA00023136"/>
    </source>
</evidence>
<dbReference type="InterPro" id="IPR011701">
    <property type="entry name" value="MFS"/>
</dbReference>
<feature type="transmembrane region" description="Helical" evidence="5">
    <location>
        <begin position="7"/>
        <end position="26"/>
    </location>
</feature>
<name>A0AA46AF29_9AQUI</name>
<dbReference type="PROSITE" id="PS50850">
    <property type="entry name" value="MFS"/>
    <property type="match status" value="1"/>
</dbReference>
<dbReference type="Proteomes" id="UP001157947">
    <property type="component" value="Unassembled WGS sequence"/>
</dbReference>
<dbReference type="AlphaFoldDB" id="A0AA46AF29"/>
<dbReference type="RefSeq" id="WP_265134558.1">
    <property type="nucleotide sequence ID" value="NZ_FXTX01000015.1"/>
</dbReference>
<feature type="transmembrane region" description="Helical" evidence="5">
    <location>
        <begin position="125"/>
        <end position="148"/>
    </location>
</feature>
<dbReference type="InterPro" id="IPR020846">
    <property type="entry name" value="MFS_dom"/>
</dbReference>
<dbReference type="PANTHER" id="PTHR23519:SF1">
    <property type="entry name" value="AUTOPHAGY-RELATED PROTEIN 22"/>
    <property type="match status" value="1"/>
</dbReference>
<feature type="domain" description="Major facilitator superfamily (MFS) profile" evidence="6">
    <location>
        <begin position="191"/>
        <end position="370"/>
    </location>
</feature>
<feature type="transmembrane region" description="Helical" evidence="5">
    <location>
        <begin position="228"/>
        <end position="247"/>
    </location>
</feature>
<comment type="subcellular location">
    <subcellularLocation>
        <location evidence="1">Endomembrane system</location>
        <topology evidence="1">Multi-pass membrane protein</topology>
    </subcellularLocation>
</comment>
<feature type="transmembrane region" description="Helical" evidence="5">
    <location>
        <begin position="93"/>
        <end position="113"/>
    </location>
</feature>
<keyword evidence="3 5" id="KW-1133">Transmembrane helix</keyword>
<evidence type="ECO:0000256" key="1">
    <source>
        <dbReference type="ARBA" id="ARBA00004127"/>
    </source>
</evidence>
<gene>
    <name evidence="7" type="ORF">SAMN06264868_11511</name>
</gene>
<dbReference type="Gene3D" id="1.20.1250.20">
    <property type="entry name" value="MFS general substrate transporter like domains"/>
    <property type="match status" value="2"/>
</dbReference>
<evidence type="ECO:0000256" key="2">
    <source>
        <dbReference type="ARBA" id="ARBA00022692"/>
    </source>
</evidence>
<keyword evidence="2 5" id="KW-0812">Transmembrane</keyword>
<evidence type="ECO:0000256" key="3">
    <source>
        <dbReference type="ARBA" id="ARBA00022989"/>
    </source>
</evidence>
<dbReference type="SUPFAM" id="SSF103473">
    <property type="entry name" value="MFS general substrate transporter"/>
    <property type="match status" value="1"/>
</dbReference>
<protein>
    <submittedName>
        <fullName evidence="7">MFS transporter, UMF1 family</fullName>
    </submittedName>
</protein>
<dbReference type="InterPro" id="IPR036259">
    <property type="entry name" value="MFS_trans_sf"/>
</dbReference>
<accession>A0AA46AF29</accession>
<dbReference type="Pfam" id="PF07690">
    <property type="entry name" value="MFS_1"/>
    <property type="match status" value="1"/>
</dbReference>
<feature type="transmembrane region" description="Helical" evidence="5">
    <location>
        <begin position="154"/>
        <end position="173"/>
    </location>
</feature>
<feature type="transmembrane region" description="Helical" evidence="5">
    <location>
        <begin position="348"/>
        <end position="365"/>
    </location>
</feature>
<feature type="transmembrane region" description="Helical" evidence="5">
    <location>
        <begin position="259"/>
        <end position="276"/>
    </location>
</feature>
<dbReference type="GO" id="GO:0022857">
    <property type="term" value="F:transmembrane transporter activity"/>
    <property type="evidence" value="ECO:0007669"/>
    <property type="project" value="InterPro"/>
</dbReference>
<reference evidence="7" key="1">
    <citation type="submission" date="2017-05" db="EMBL/GenBank/DDBJ databases">
        <authorList>
            <person name="Varghese N."/>
            <person name="Submissions S."/>
        </authorList>
    </citation>
    <scope>NUCLEOTIDE SEQUENCE</scope>
    <source>
        <strain evidence="7">DSM 18763</strain>
    </source>
</reference>
<sequence length="370" mass="42453">MKKFLSFALFDTGETILSALIYSTFFPLYITKFIDTKIYSISYAFAFLISFFFAIILGKFADSKGLRKQFFILFTILTALSTFFLFFSYPFPFLSLVIFLLMAIFHQQAFVFYNSLLLNFESKGFVSGLGVSFGYIGSAIALIFLAKYLKLPEAYIFVAFIFLILSLPSFLFLKNPDFKEKINLKDIFKDKYFIFTIVSILSLTEVANTLIAMMSIYLKKVYNFEDIFIYKVIGLSAIGGIIGGIFWGYITDRFSAKKVFPIGFILWSLFLVILPITPNYFVLMVGFLAGFSLAHLWSVSRIFILENFPPSQSSVRLSFLSLTERIASTTGLLTWSLFLFITNDNYKLSAFLMIIFPIIGFLFYIKGRKY</sequence>
<dbReference type="InterPro" id="IPR050495">
    <property type="entry name" value="ATG22/LtaA_families"/>
</dbReference>
<evidence type="ECO:0000313" key="7">
    <source>
        <dbReference type="EMBL" id="SMP16253.1"/>
    </source>
</evidence>
<feature type="transmembrane region" description="Helical" evidence="5">
    <location>
        <begin position="38"/>
        <end position="58"/>
    </location>
</feature>
<feature type="transmembrane region" description="Helical" evidence="5">
    <location>
        <begin position="70"/>
        <end position="87"/>
    </location>
</feature>
<evidence type="ECO:0000256" key="5">
    <source>
        <dbReference type="SAM" id="Phobius"/>
    </source>
</evidence>
<evidence type="ECO:0000259" key="6">
    <source>
        <dbReference type="PROSITE" id="PS50850"/>
    </source>
</evidence>
<comment type="caution">
    <text evidence="7">The sequence shown here is derived from an EMBL/GenBank/DDBJ whole genome shotgun (WGS) entry which is preliminary data.</text>
</comment>
<keyword evidence="8" id="KW-1185">Reference proteome</keyword>
<feature type="transmembrane region" description="Helical" evidence="5">
    <location>
        <begin position="193"/>
        <end position="216"/>
    </location>
</feature>
<proteinExistence type="predicted"/>
<dbReference type="GO" id="GO:0012505">
    <property type="term" value="C:endomembrane system"/>
    <property type="evidence" value="ECO:0007669"/>
    <property type="project" value="UniProtKB-SubCell"/>
</dbReference>
<dbReference type="EMBL" id="FXTX01000015">
    <property type="protein sequence ID" value="SMP16253.1"/>
    <property type="molecule type" value="Genomic_DNA"/>
</dbReference>
<evidence type="ECO:0000313" key="8">
    <source>
        <dbReference type="Proteomes" id="UP001157947"/>
    </source>
</evidence>
<organism evidence="7 8">
    <name type="scientific">Venenivibrio stagnispumantis</name>
    <dbReference type="NCBI Taxonomy" id="407998"/>
    <lineage>
        <taxon>Bacteria</taxon>
        <taxon>Pseudomonadati</taxon>
        <taxon>Aquificota</taxon>
        <taxon>Aquificia</taxon>
        <taxon>Aquificales</taxon>
        <taxon>Hydrogenothermaceae</taxon>
        <taxon>Venenivibrio</taxon>
    </lineage>
</organism>